<dbReference type="Proteomes" id="UP001345963">
    <property type="component" value="Unassembled WGS sequence"/>
</dbReference>
<reference evidence="1 2" key="1">
    <citation type="submission" date="2021-07" db="EMBL/GenBank/DDBJ databases">
        <authorList>
            <person name="Palmer J.M."/>
        </authorList>
    </citation>
    <scope>NUCLEOTIDE SEQUENCE [LARGE SCALE GENOMIC DNA]</scope>
    <source>
        <strain evidence="1 2">AT_MEX2019</strain>
        <tissue evidence="1">Muscle</tissue>
    </source>
</reference>
<comment type="caution">
    <text evidence="1">The sequence shown here is derived from an EMBL/GenBank/DDBJ whole genome shotgun (WGS) entry which is preliminary data.</text>
</comment>
<keyword evidence="2" id="KW-1185">Reference proteome</keyword>
<protein>
    <submittedName>
        <fullName evidence="1">Uncharacterized protein</fullName>
    </submittedName>
</protein>
<dbReference type="EMBL" id="JAHUTI010015367">
    <property type="protein sequence ID" value="MED6237414.1"/>
    <property type="molecule type" value="Genomic_DNA"/>
</dbReference>
<evidence type="ECO:0000313" key="1">
    <source>
        <dbReference type="EMBL" id="MED6237414.1"/>
    </source>
</evidence>
<organism evidence="1 2">
    <name type="scientific">Ataeniobius toweri</name>
    <dbReference type="NCBI Taxonomy" id="208326"/>
    <lineage>
        <taxon>Eukaryota</taxon>
        <taxon>Metazoa</taxon>
        <taxon>Chordata</taxon>
        <taxon>Craniata</taxon>
        <taxon>Vertebrata</taxon>
        <taxon>Euteleostomi</taxon>
        <taxon>Actinopterygii</taxon>
        <taxon>Neopterygii</taxon>
        <taxon>Teleostei</taxon>
        <taxon>Neoteleostei</taxon>
        <taxon>Acanthomorphata</taxon>
        <taxon>Ovalentaria</taxon>
        <taxon>Atherinomorphae</taxon>
        <taxon>Cyprinodontiformes</taxon>
        <taxon>Goodeidae</taxon>
        <taxon>Ataeniobius</taxon>
    </lineage>
</organism>
<sequence>MCQQVGSFFIRTQEVGFVLAIPSHKSCSECKRRWSLFLLSNSYKRFIQFSRIRKFLTLPVFKKQVWRFEVYFLREYLVYNSSVMDGAAHPESLVESGTLQFFTVIISPACFSVADKNI</sequence>
<proteinExistence type="predicted"/>
<gene>
    <name evidence="1" type="ORF">ATANTOWER_024432</name>
</gene>
<evidence type="ECO:0000313" key="2">
    <source>
        <dbReference type="Proteomes" id="UP001345963"/>
    </source>
</evidence>
<name>A0ABU7AIX5_9TELE</name>
<accession>A0ABU7AIX5</accession>